<name>A0ABU7LQF1_9PROT</name>
<reference evidence="1 2" key="1">
    <citation type="submission" date="2024-01" db="EMBL/GenBank/DDBJ databases">
        <title>Hyphobacterium bacterium isolated from marine sediment.</title>
        <authorList>
            <person name="Zhao S."/>
        </authorList>
    </citation>
    <scope>NUCLEOTIDE SEQUENCE [LARGE SCALE GENOMIC DNA]</scope>
    <source>
        <strain evidence="2">HN65</strain>
    </source>
</reference>
<dbReference type="RefSeq" id="WP_330198230.1">
    <property type="nucleotide sequence ID" value="NZ_JAZDRP010000002.1"/>
</dbReference>
<accession>A0ABU7LQF1</accession>
<dbReference type="EMBL" id="JAZDRP010000002">
    <property type="protein sequence ID" value="MEE2525569.1"/>
    <property type="molecule type" value="Genomic_DNA"/>
</dbReference>
<sequence>MTTRLKIMLGIAAILAVLTVMRNLVWTGDAGVIPPSAPPQNVEIRQETGEFLPPFDAFEAIVDRPLFRPDRRPAPVEIAETAITPEILPSQAGEPDFLVIGVVTGPDGGVATLRSDTETVRAYVGDTIEGWRIDEIDSNGIEVSRGGNRYRLRIGEDDD</sequence>
<evidence type="ECO:0008006" key="3">
    <source>
        <dbReference type="Google" id="ProtNLM"/>
    </source>
</evidence>
<evidence type="ECO:0000313" key="2">
    <source>
        <dbReference type="Proteomes" id="UP001354971"/>
    </source>
</evidence>
<proteinExistence type="predicted"/>
<keyword evidence="2" id="KW-1185">Reference proteome</keyword>
<comment type="caution">
    <text evidence="1">The sequence shown here is derived from an EMBL/GenBank/DDBJ whole genome shotgun (WGS) entry which is preliminary data.</text>
</comment>
<organism evidence="1 2">
    <name type="scientific">Hyphobacterium lacteum</name>
    <dbReference type="NCBI Taxonomy" id="3116575"/>
    <lineage>
        <taxon>Bacteria</taxon>
        <taxon>Pseudomonadati</taxon>
        <taxon>Pseudomonadota</taxon>
        <taxon>Alphaproteobacteria</taxon>
        <taxon>Maricaulales</taxon>
        <taxon>Maricaulaceae</taxon>
        <taxon>Hyphobacterium</taxon>
    </lineage>
</organism>
<protein>
    <recommendedName>
        <fullName evidence="3">Type II secretion system protein GspC N-terminal domain-containing protein</fullName>
    </recommendedName>
</protein>
<evidence type="ECO:0000313" key="1">
    <source>
        <dbReference type="EMBL" id="MEE2525569.1"/>
    </source>
</evidence>
<gene>
    <name evidence="1" type="ORF">V0U79_04265</name>
</gene>
<dbReference type="Proteomes" id="UP001354971">
    <property type="component" value="Unassembled WGS sequence"/>
</dbReference>